<feature type="signal peptide" evidence="1">
    <location>
        <begin position="1"/>
        <end position="35"/>
    </location>
</feature>
<name>A0ABW5PAA4_9BACL</name>
<dbReference type="EMBL" id="JBHUME010000002">
    <property type="protein sequence ID" value="MFD2611443.1"/>
    <property type="molecule type" value="Genomic_DNA"/>
</dbReference>
<reference evidence="3" key="1">
    <citation type="journal article" date="2019" name="Int. J. Syst. Evol. Microbiol.">
        <title>The Global Catalogue of Microorganisms (GCM) 10K type strain sequencing project: providing services to taxonomists for standard genome sequencing and annotation.</title>
        <authorList>
            <consortium name="The Broad Institute Genomics Platform"/>
            <consortium name="The Broad Institute Genome Sequencing Center for Infectious Disease"/>
            <person name="Wu L."/>
            <person name="Ma J."/>
        </authorList>
    </citation>
    <scope>NUCLEOTIDE SEQUENCE [LARGE SCALE GENOMIC DNA]</scope>
    <source>
        <strain evidence="3">KCTC 3950</strain>
    </source>
</reference>
<sequence>MKYETSFSSFPMKKVTLSALAALALALHAGPAANAAVPASSAQPSAVGSSTASNQVYNQFESLLKKGRQVEAIKYLNANIAKVSRQQATLMVLHLENELVKVHSGAINVLSDPKWQAEIDSVYKPGDTFMSVLYKVKDWNLRSALKNLSEMNYRLETSEGLYYPVIRYAAFQKYGKYVAADIKAYIDIMTVETEKAAAKDGAIAIGYQELANRALAQERFIASYPGSNRASQVKSLFKNYKAMTFYGLNNTPLFHYDTKKMQPNAIKGYELILQANKGKTSGYLKLLQQFMEVAKDNGYKLTPEVDKFRKANV</sequence>
<evidence type="ECO:0000313" key="3">
    <source>
        <dbReference type="Proteomes" id="UP001597541"/>
    </source>
</evidence>
<proteinExistence type="predicted"/>
<dbReference type="Proteomes" id="UP001597541">
    <property type="component" value="Unassembled WGS sequence"/>
</dbReference>
<accession>A0ABW5PAA4</accession>
<feature type="chain" id="PRO_5045694428" evidence="1">
    <location>
        <begin position="36"/>
        <end position="313"/>
    </location>
</feature>
<comment type="caution">
    <text evidence="2">The sequence shown here is derived from an EMBL/GenBank/DDBJ whole genome shotgun (WGS) entry which is preliminary data.</text>
</comment>
<keyword evidence="1" id="KW-0732">Signal</keyword>
<protein>
    <submittedName>
        <fullName evidence="2">Uncharacterized protein</fullName>
    </submittedName>
</protein>
<organism evidence="2 3">
    <name type="scientific">Paenibacillus gansuensis</name>
    <dbReference type="NCBI Taxonomy" id="306542"/>
    <lineage>
        <taxon>Bacteria</taxon>
        <taxon>Bacillati</taxon>
        <taxon>Bacillota</taxon>
        <taxon>Bacilli</taxon>
        <taxon>Bacillales</taxon>
        <taxon>Paenibacillaceae</taxon>
        <taxon>Paenibacillus</taxon>
    </lineage>
</organism>
<dbReference type="RefSeq" id="WP_377600058.1">
    <property type="nucleotide sequence ID" value="NZ_JBHUME010000002.1"/>
</dbReference>
<evidence type="ECO:0000313" key="2">
    <source>
        <dbReference type="EMBL" id="MFD2611443.1"/>
    </source>
</evidence>
<keyword evidence="3" id="KW-1185">Reference proteome</keyword>
<evidence type="ECO:0000256" key="1">
    <source>
        <dbReference type="SAM" id="SignalP"/>
    </source>
</evidence>
<gene>
    <name evidence="2" type="ORF">ACFSUF_03285</name>
</gene>